<dbReference type="InterPro" id="IPR017941">
    <property type="entry name" value="Rieske_2Fe-2S"/>
</dbReference>
<evidence type="ECO:0000256" key="4">
    <source>
        <dbReference type="ARBA" id="ARBA00023004"/>
    </source>
</evidence>
<evidence type="ECO:0000259" key="8">
    <source>
        <dbReference type="PROSITE" id="PS51296"/>
    </source>
</evidence>
<evidence type="ECO:0000256" key="7">
    <source>
        <dbReference type="ARBA" id="ARBA00023239"/>
    </source>
</evidence>
<dbReference type="InterPro" id="IPR012748">
    <property type="entry name" value="Rieske-like_NirD"/>
</dbReference>
<dbReference type="PROSITE" id="PS51300">
    <property type="entry name" value="NIRD"/>
    <property type="match status" value="1"/>
</dbReference>
<keyword evidence="6" id="KW-0534">Nitrate assimilation</keyword>
<gene>
    <name evidence="9" type="ORF">GCM10023169_18430</name>
</gene>
<dbReference type="NCBIfam" id="TIGR02378">
    <property type="entry name" value="nirD_assim_sml"/>
    <property type="match status" value="1"/>
</dbReference>
<evidence type="ECO:0000256" key="2">
    <source>
        <dbReference type="ARBA" id="ARBA00022723"/>
    </source>
</evidence>
<evidence type="ECO:0000313" key="9">
    <source>
        <dbReference type="EMBL" id="GAA4423160.1"/>
    </source>
</evidence>
<dbReference type="InterPro" id="IPR036922">
    <property type="entry name" value="Rieske_2Fe-2S_sf"/>
</dbReference>
<keyword evidence="7" id="KW-0456">Lyase</keyword>
<dbReference type="PROSITE" id="PS51296">
    <property type="entry name" value="RIESKE"/>
    <property type="match status" value="1"/>
</dbReference>
<evidence type="ECO:0000256" key="5">
    <source>
        <dbReference type="ARBA" id="ARBA00023014"/>
    </source>
</evidence>
<feature type="domain" description="Rieske" evidence="8">
    <location>
        <begin position="17"/>
        <end position="121"/>
    </location>
</feature>
<evidence type="ECO:0000256" key="3">
    <source>
        <dbReference type="ARBA" id="ARBA00023002"/>
    </source>
</evidence>
<accession>A0ABP8L6H7</accession>
<dbReference type="SUPFAM" id="SSF53800">
    <property type="entry name" value="Chelatase"/>
    <property type="match status" value="1"/>
</dbReference>
<keyword evidence="4" id="KW-0408">Iron</keyword>
<dbReference type="Gene3D" id="3.40.50.1400">
    <property type="match status" value="2"/>
</dbReference>
<dbReference type="SUPFAM" id="SSF50022">
    <property type="entry name" value="ISP domain"/>
    <property type="match status" value="1"/>
</dbReference>
<proteinExistence type="predicted"/>
<keyword evidence="1" id="KW-0001">2Fe-2S</keyword>
<dbReference type="PANTHER" id="PTHR33542:SF5">
    <property type="entry name" value="FERROCHELATASE CHE1"/>
    <property type="match status" value="1"/>
</dbReference>
<organism evidence="9 10">
    <name type="scientific">Georgenia halophila</name>
    <dbReference type="NCBI Taxonomy" id="620889"/>
    <lineage>
        <taxon>Bacteria</taxon>
        <taxon>Bacillati</taxon>
        <taxon>Actinomycetota</taxon>
        <taxon>Actinomycetes</taxon>
        <taxon>Micrococcales</taxon>
        <taxon>Bogoriellaceae</taxon>
        <taxon>Georgenia</taxon>
    </lineage>
</organism>
<keyword evidence="3" id="KW-0560">Oxidoreductase</keyword>
<dbReference type="InterPro" id="IPR002762">
    <property type="entry name" value="CbiX-like"/>
</dbReference>
<name>A0ABP8L6H7_9MICO</name>
<comment type="caution">
    <text evidence="9">The sequence shown here is derived from an EMBL/GenBank/DDBJ whole genome shotgun (WGS) entry which is preliminary data.</text>
</comment>
<keyword evidence="10" id="KW-1185">Reference proteome</keyword>
<evidence type="ECO:0000256" key="1">
    <source>
        <dbReference type="ARBA" id="ARBA00022714"/>
    </source>
</evidence>
<dbReference type="EMBL" id="BAABGN010000008">
    <property type="protein sequence ID" value="GAA4423160.1"/>
    <property type="molecule type" value="Genomic_DNA"/>
</dbReference>
<reference evidence="10" key="1">
    <citation type="journal article" date="2019" name="Int. J. Syst. Evol. Microbiol.">
        <title>The Global Catalogue of Microorganisms (GCM) 10K type strain sequencing project: providing services to taxonomists for standard genome sequencing and annotation.</title>
        <authorList>
            <consortium name="The Broad Institute Genomics Platform"/>
            <consortium name="The Broad Institute Genome Sequencing Center for Infectious Disease"/>
            <person name="Wu L."/>
            <person name="Ma J."/>
        </authorList>
    </citation>
    <scope>NUCLEOTIDE SEQUENCE [LARGE SCALE GENOMIC DNA]</scope>
    <source>
        <strain evidence="10">JCM 17810</strain>
    </source>
</reference>
<dbReference type="Pfam" id="PF13806">
    <property type="entry name" value="Rieske_2"/>
    <property type="match status" value="1"/>
</dbReference>
<dbReference type="PANTHER" id="PTHR33542">
    <property type="entry name" value="SIROHYDROCHLORIN FERROCHELATASE, CHLOROPLASTIC"/>
    <property type="match status" value="1"/>
</dbReference>
<keyword evidence="2" id="KW-0479">Metal-binding</keyword>
<dbReference type="Pfam" id="PF01903">
    <property type="entry name" value="CbiX"/>
    <property type="match status" value="2"/>
</dbReference>
<dbReference type="CDD" id="cd03416">
    <property type="entry name" value="CbiX_SirB_N"/>
    <property type="match status" value="1"/>
</dbReference>
<dbReference type="Proteomes" id="UP001500622">
    <property type="component" value="Unassembled WGS sequence"/>
</dbReference>
<keyword evidence="5" id="KW-0411">Iron-sulfur</keyword>
<evidence type="ECO:0000256" key="6">
    <source>
        <dbReference type="ARBA" id="ARBA00023063"/>
    </source>
</evidence>
<evidence type="ECO:0000313" key="10">
    <source>
        <dbReference type="Proteomes" id="UP001500622"/>
    </source>
</evidence>
<dbReference type="Gene3D" id="2.102.10.10">
    <property type="entry name" value="Rieske [2Fe-2S] iron-sulphur domain"/>
    <property type="match status" value="1"/>
</dbReference>
<sequence>MTDTLVDVHVPTVQTWHQVCRLDDLEPAWGEAAVVAGRQVALVRLGDRTVRAVAHRDPDTGAQVMARGIVGSRVVDGEDRPTLASPLHKQVYDLATGACYTTEELSLETYPVRVVDGIVELGLVTAPAMLACSHGTSSPAGRAAISRLVAAVSERRPDVRVEASFVDVQEPDVPTSLAGLGERDVRVVPLLLSAGYHVHVDLARAAREAPAAEVTAALGPDMRLAAVLARRLADSGLRRGDRVVLGCAGSSDGRAVEDCEETARLLAALLGRPVSCGYISAASPRLADAVAQARTETADDARVVVATYLLAPGYFADLAAGCGADVVTEPLLTAEGEPPAELIELVLERFGA</sequence>
<dbReference type="InterPro" id="IPR050963">
    <property type="entry name" value="Sirohydro_Cobaltochel/CbiX"/>
</dbReference>
<protein>
    <recommendedName>
        <fullName evidence="8">Rieske domain-containing protein</fullName>
    </recommendedName>
</protein>